<evidence type="ECO:0000256" key="2">
    <source>
        <dbReference type="SAM" id="SignalP"/>
    </source>
</evidence>
<protein>
    <submittedName>
        <fullName evidence="3">Uncharacterized protein</fullName>
    </submittedName>
</protein>
<dbReference type="PANTHER" id="PTHR10424:SF80">
    <property type="entry name" value="ENVELOPE GLYCOPROTEIN"/>
    <property type="match status" value="1"/>
</dbReference>
<feature type="chain" id="PRO_5034121084" evidence="2">
    <location>
        <begin position="17"/>
        <end position="565"/>
    </location>
</feature>
<keyword evidence="2" id="KW-0732">Signal</keyword>
<accession>A0A8C6UFL2</accession>
<keyword evidence="4" id="KW-1185">Reference proteome</keyword>
<keyword evidence="1" id="KW-1133">Transmembrane helix</keyword>
<feature type="transmembrane region" description="Helical" evidence="1">
    <location>
        <begin position="464"/>
        <end position="492"/>
    </location>
</feature>
<feature type="signal peptide" evidence="2">
    <location>
        <begin position="1"/>
        <end position="16"/>
    </location>
</feature>
<reference evidence="3" key="1">
    <citation type="submission" date="2025-08" db="UniProtKB">
        <authorList>
            <consortium name="Ensembl"/>
        </authorList>
    </citation>
    <scope>IDENTIFICATION</scope>
</reference>
<dbReference type="Proteomes" id="UP000694523">
    <property type="component" value="Unplaced"/>
</dbReference>
<dbReference type="SUPFAM" id="SSF58069">
    <property type="entry name" value="Virus ectodomain"/>
    <property type="match status" value="1"/>
</dbReference>
<evidence type="ECO:0000313" key="3">
    <source>
        <dbReference type="Ensembl" id="ENSNMLP00000034411.1"/>
    </source>
</evidence>
<dbReference type="Gene3D" id="1.10.287.210">
    <property type="match status" value="1"/>
</dbReference>
<proteinExistence type="predicted"/>
<dbReference type="InterPro" id="IPR018154">
    <property type="entry name" value="TLV/ENV_coat_polyprotein"/>
</dbReference>
<reference evidence="3" key="2">
    <citation type="submission" date="2025-09" db="UniProtKB">
        <authorList>
            <consortium name="Ensembl"/>
        </authorList>
    </citation>
    <scope>IDENTIFICATION</scope>
</reference>
<keyword evidence="1" id="KW-0812">Transmembrane</keyword>
<sequence length="565" mass="63089">MINLSAWGSNWGLTRAKLIAALIMIKISRGEVEQGKRKSPILDLRQSYLAVRDECLKNYGGKVDLKYIKGEDTTFQFDLCDVINCGGDPRGYQGYDIYVCMVPILETGILGNRRSLWSTRKRKIDCRLKQTQPITIYSTGVTNNPFSMTDINCSKRGDKSSMYFILGVEKSGTDTKGIFKISLLDPQKNLTNKFEQQEEIVTAYETSKITPKQMIRAVTGFEQSNIWLDNIYNKAKVNRTVWADVWWYCGEATLFNYLPSDWEGTCALVSLISPIGILDITAVDIMRTVEENGIQLRGEKHQWAKRSMVQLPSESAVYFDTVGVPRGISDEYKLVDEVAEGFASLAIWVTPNKNVARINYVHYNVQRVANFTVKGFHAIHEQLSATSLMTYQNRVALDLILAKEGGVCAWFQGQCCTFIPNNTAPDGTLSMALHGLRALSDKMRAVSGVQSWLSQWLGRMFCRWAGVVQAIGVPLLICLSILGFGGCCCIPLTRGLTMRAIDAAVNKRIGDIPPPYQLSQLEHTQLDTGGRESRVTSPFSPPNCVTGVGEMEMQIMRLETLDVIA</sequence>
<keyword evidence="1" id="KW-0472">Membrane</keyword>
<name>A0A8C6UFL2_9GOBI</name>
<dbReference type="Pfam" id="PF00429">
    <property type="entry name" value="TLV_coat"/>
    <property type="match status" value="1"/>
</dbReference>
<dbReference type="AlphaFoldDB" id="A0A8C6UFL2"/>
<dbReference type="PANTHER" id="PTHR10424">
    <property type="entry name" value="VIRAL ENVELOPE PROTEIN"/>
    <property type="match status" value="1"/>
</dbReference>
<organism evidence="3 4">
    <name type="scientific">Neogobius melanostomus</name>
    <name type="common">round goby</name>
    <dbReference type="NCBI Taxonomy" id="47308"/>
    <lineage>
        <taxon>Eukaryota</taxon>
        <taxon>Metazoa</taxon>
        <taxon>Chordata</taxon>
        <taxon>Craniata</taxon>
        <taxon>Vertebrata</taxon>
        <taxon>Euteleostomi</taxon>
        <taxon>Actinopterygii</taxon>
        <taxon>Neopterygii</taxon>
        <taxon>Teleostei</taxon>
        <taxon>Neoteleostei</taxon>
        <taxon>Acanthomorphata</taxon>
        <taxon>Gobiaria</taxon>
        <taxon>Gobiiformes</taxon>
        <taxon>Gobioidei</taxon>
        <taxon>Gobiidae</taxon>
        <taxon>Benthophilinae</taxon>
        <taxon>Neogobiini</taxon>
        <taxon>Neogobius</taxon>
    </lineage>
</organism>
<dbReference type="Ensembl" id="ENSNMLT00000038340.1">
    <property type="protein sequence ID" value="ENSNMLP00000034411.1"/>
    <property type="gene ID" value="ENSNMLG00000021446.1"/>
</dbReference>
<evidence type="ECO:0000256" key="1">
    <source>
        <dbReference type="SAM" id="Phobius"/>
    </source>
</evidence>
<evidence type="ECO:0000313" key="4">
    <source>
        <dbReference type="Proteomes" id="UP000694523"/>
    </source>
</evidence>